<evidence type="ECO:0000313" key="3">
    <source>
        <dbReference type="Proteomes" id="UP000033038"/>
    </source>
</evidence>
<dbReference type="Proteomes" id="UP000033038">
    <property type="component" value="Chromosome"/>
</dbReference>
<dbReference type="SUPFAM" id="SSF54862">
    <property type="entry name" value="4Fe-4S ferredoxins"/>
    <property type="match status" value="1"/>
</dbReference>
<dbReference type="PANTHER" id="PTHR42827:SF1">
    <property type="entry name" value="IRON-SULFUR CLUSTER-BINDING PROTEIN"/>
    <property type="match status" value="1"/>
</dbReference>
<dbReference type="GeneID" id="24822812"/>
<dbReference type="KEGG" id="mbw:MSBRW_1339"/>
<name>A0A0E3QLT3_METBA</name>
<dbReference type="Gene3D" id="3.30.70.20">
    <property type="match status" value="1"/>
</dbReference>
<dbReference type="PROSITE" id="PS51379">
    <property type="entry name" value="4FE4S_FER_2"/>
    <property type="match status" value="1"/>
</dbReference>
<organism evidence="2 3">
    <name type="scientific">Methanosarcina barkeri str. Wiesmoor</name>
    <dbReference type="NCBI Taxonomy" id="1434109"/>
    <lineage>
        <taxon>Archaea</taxon>
        <taxon>Methanobacteriati</taxon>
        <taxon>Methanobacteriota</taxon>
        <taxon>Stenosarchaea group</taxon>
        <taxon>Methanomicrobia</taxon>
        <taxon>Methanosarcinales</taxon>
        <taxon>Methanosarcinaceae</taxon>
        <taxon>Methanosarcina</taxon>
    </lineage>
</organism>
<dbReference type="HOGENOM" id="CLU_081793_2_1_2"/>
<dbReference type="AlphaFoldDB" id="A0A0E3QLT3"/>
<evidence type="ECO:0000259" key="1">
    <source>
        <dbReference type="PROSITE" id="PS51379"/>
    </source>
</evidence>
<dbReference type="RefSeq" id="WP_011308306.1">
    <property type="nucleotide sequence ID" value="NZ_CP009526.1"/>
</dbReference>
<dbReference type="Pfam" id="PF12838">
    <property type="entry name" value="Fer4_7"/>
    <property type="match status" value="1"/>
</dbReference>
<dbReference type="EMBL" id="CP009526">
    <property type="protein sequence ID" value="AKB50592.1"/>
    <property type="molecule type" value="Genomic_DNA"/>
</dbReference>
<dbReference type="InterPro" id="IPR017896">
    <property type="entry name" value="4Fe4S_Fe-S-bd"/>
</dbReference>
<protein>
    <submittedName>
        <fullName evidence="2">Iron-sulfur cluster-binding protein</fullName>
    </submittedName>
</protein>
<accession>A0A0E3QLT3</accession>
<dbReference type="PANTHER" id="PTHR42827">
    <property type="entry name" value="IRON-SULFUR CLUSTER-BINDING PROTEIN-RELATED"/>
    <property type="match status" value="1"/>
</dbReference>
<feature type="domain" description="4Fe-4S ferredoxin-type" evidence="1">
    <location>
        <begin position="173"/>
        <end position="201"/>
    </location>
</feature>
<evidence type="ECO:0000313" key="2">
    <source>
        <dbReference type="EMBL" id="AKB50592.1"/>
    </source>
</evidence>
<dbReference type="PROSITE" id="PS00198">
    <property type="entry name" value="4FE4S_FER_1"/>
    <property type="match status" value="1"/>
</dbReference>
<dbReference type="GO" id="GO:0016491">
    <property type="term" value="F:oxidoreductase activity"/>
    <property type="evidence" value="ECO:0007669"/>
    <property type="project" value="UniProtKB-ARBA"/>
</dbReference>
<proteinExistence type="predicted"/>
<reference evidence="2 3" key="1">
    <citation type="submission" date="2014-07" db="EMBL/GenBank/DDBJ databases">
        <title>Methanogenic archaea and the global carbon cycle.</title>
        <authorList>
            <person name="Henriksen J.R."/>
            <person name="Luke J."/>
            <person name="Reinhart S."/>
            <person name="Benedict M.N."/>
            <person name="Youngblut N.D."/>
            <person name="Metcalf M.E."/>
            <person name="Whitaker R.J."/>
            <person name="Metcalf W.W."/>
        </authorList>
    </citation>
    <scope>NUCLEOTIDE SEQUENCE [LARGE SCALE GENOMIC DNA]</scope>
    <source>
        <strain evidence="2 3">Wiesmoor</strain>
    </source>
</reference>
<gene>
    <name evidence="2" type="ORF">MSBRW_1339</name>
</gene>
<dbReference type="InterPro" id="IPR017900">
    <property type="entry name" value="4Fe4S_Fe_S_CS"/>
</dbReference>
<dbReference type="PATRIC" id="fig|1434109.4.peg.1681"/>
<sequence>MRKIALTKKIEDTAFKMNADFIGIADAACFENPEYTGNKPQDVMAGVQSVIVLGVGIPRGAFETLPAGRAEYTNTLMAATATLRIVAFQIAKLIEKEGYKATIVPTEGSEFGYWYADRETLKANLSIKYAAYHAGLGNFGMNHLLITNDFGPRVRMTAILTDAPLDKEEKGTLLPFINEKCSNCMKCIEVCPAGAISRDGKIDRQKCAQYMFNVLGGLRCGLCVKVCPQ</sequence>